<organism evidence="2 3">
    <name type="scientific">Vibrio lentus</name>
    <dbReference type="NCBI Taxonomy" id="136468"/>
    <lineage>
        <taxon>Bacteria</taxon>
        <taxon>Pseudomonadati</taxon>
        <taxon>Pseudomonadota</taxon>
        <taxon>Gammaproteobacteria</taxon>
        <taxon>Vibrionales</taxon>
        <taxon>Vibrionaceae</taxon>
        <taxon>Vibrio</taxon>
    </lineage>
</organism>
<evidence type="ECO:0000313" key="2">
    <source>
        <dbReference type="EMBL" id="PMM55633.1"/>
    </source>
</evidence>
<keyword evidence="4" id="KW-1185">Reference proteome</keyword>
<comment type="caution">
    <text evidence="2">The sequence shown here is derived from an EMBL/GenBank/DDBJ whole genome shotgun (WGS) entry which is preliminary data.</text>
</comment>
<dbReference type="Proteomes" id="UP000235554">
    <property type="component" value="Unassembled WGS sequence"/>
</dbReference>
<reference evidence="2 4" key="3">
    <citation type="journal article" date="2018" name="Nature">
        <title>A major lineage of non-tailed dsDNA viruses as unrecognized killers of marine bacteria.</title>
        <authorList>
            <person name="Kauffman K.M."/>
            <person name="Hussain F.A."/>
            <person name="Yang J."/>
            <person name="Arevalo P."/>
            <person name="Brown J.M."/>
            <person name="Chang W.K."/>
            <person name="VanInsberghe D."/>
            <person name="Elsherbini J."/>
            <person name="Sharma R.S."/>
            <person name="Cutler M.B."/>
            <person name="Kelly L."/>
            <person name="Polz M.F."/>
        </authorList>
    </citation>
    <scope>NUCLEOTIDE SEQUENCE</scope>
    <source>
        <strain evidence="2">10N.261.48.A1</strain>
        <strain evidence="1 4">10N.286.55.E1</strain>
    </source>
</reference>
<reference evidence="2" key="2">
    <citation type="submission" date="2016-07" db="EMBL/GenBank/DDBJ databases">
        <authorList>
            <person name="Kauffman K."/>
            <person name="Arevalo P."/>
            <person name="Polz M.F."/>
        </authorList>
    </citation>
    <scope>NUCLEOTIDE SEQUENCE</scope>
    <source>
        <strain evidence="2">10N.261.48.A1</strain>
        <strain evidence="1">10N.286.55.E1</strain>
    </source>
</reference>
<protein>
    <submittedName>
        <fullName evidence="2">Uncharacterized protein</fullName>
    </submittedName>
</protein>
<accession>A0A855IM63</accession>
<dbReference type="Proteomes" id="UP000239763">
    <property type="component" value="Unassembled WGS sequence"/>
</dbReference>
<dbReference type="EMBL" id="MCZJ01000043">
    <property type="protein sequence ID" value="PMM55633.1"/>
    <property type="molecule type" value="Genomic_DNA"/>
</dbReference>
<dbReference type="RefSeq" id="WP_099166109.1">
    <property type="nucleotide sequence ID" value="NZ_CAWQOO010001090.1"/>
</dbReference>
<name>A0A855IM63_9VIBR</name>
<proteinExistence type="predicted"/>
<evidence type="ECO:0000313" key="4">
    <source>
        <dbReference type="Proteomes" id="UP000239763"/>
    </source>
</evidence>
<sequence length="159" mass="18911">MSQDNDAQLRRRIECILERYPNASSLMVRQRLIVNVKPAHLYLHLIPFYDQCRIDDGADIQRELGKMMAMHLGLSVIVRTLSTKLYNYRQVEQALLELTVDFNHIEQTRRCKVTHFGYDMAKDEHHHSHWVMVLQKLGHRLPDIWQVLRKSVRVEPIDR</sequence>
<dbReference type="AlphaFoldDB" id="A0A855IM63"/>
<evidence type="ECO:0000313" key="3">
    <source>
        <dbReference type="Proteomes" id="UP000235554"/>
    </source>
</evidence>
<reference evidence="3" key="1">
    <citation type="submission" date="2016-07" db="EMBL/GenBank/DDBJ databases">
        <title>Nontailed viruses are major unrecognized killers of bacteria in the ocean.</title>
        <authorList>
            <person name="Kauffman K."/>
            <person name="Hussain F."/>
            <person name="Yang J."/>
            <person name="Arevalo P."/>
            <person name="Brown J."/>
            <person name="Cutler M."/>
            <person name="Kelly L."/>
            <person name="Polz M.F."/>
        </authorList>
    </citation>
    <scope>NUCLEOTIDE SEQUENCE [LARGE SCALE GENOMIC DNA]</scope>
    <source>
        <strain evidence="3">10N.261.48.A1</strain>
    </source>
</reference>
<dbReference type="EMBL" id="MCSB01000019">
    <property type="protein sequence ID" value="PME28023.1"/>
    <property type="molecule type" value="Genomic_DNA"/>
</dbReference>
<gene>
    <name evidence="2" type="ORF">BCT50_10090</name>
    <name evidence="1" type="ORF">BCV38_23220</name>
</gene>
<evidence type="ECO:0000313" key="1">
    <source>
        <dbReference type="EMBL" id="PME28023.1"/>
    </source>
</evidence>